<name>A0AAN7NMS6_MYCAM</name>
<sequence>MAMLLFPVQLLAVAVTIYLELVRSAQGGVYYGIKQLPPQVPQYQPLGQQVPHIPLGKEGIPMQHMGKEVPHMQYGKEYPHLPQYMKEVPQMPLLGKDMAPKKEKGRLGASLATPAQSCLVPHSTVCSGVTEDGEEAAAGWARQPGAPRAGQKCPYAV</sequence>
<comment type="caution">
    <text evidence="2">The sequence shown here is derived from an EMBL/GenBank/DDBJ whole genome shotgun (WGS) entry which is preliminary data.</text>
</comment>
<evidence type="ECO:0000313" key="2">
    <source>
        <dbReference type="EMBL" id="KAK4828840.1"/>
    </source>
</evidence>
<keyword evidence="1" id="KW-0732">Signal</keyword>
<dbReference type="AlphaFoldDB" id="A0AAN7NMS6"/>
<evidence type="ECO:0000313" key="3">
    <source>
        <dbReference type="Proteomes" id="UP001333110"/>
    </source>
</evidence>
<protein>
    <submittedName>
        <fullName evidence="2">Uncharacterized protein</fullName>
    </submittedName>
</protein>
<feature type="chain" id="PRO_5042962538" evidence="1">
    <location>
        <begin position="28"/>
        <end position="157"/>
    </location>
</feature>
<dbReference type="EMBL" id="JAUNZN010000001">
    <property type="protein sequence ID" value="KAK4828840.1"/>
    <property type="molecule type" value="Genomic_DNA"/>
</dbReference>
<feature type="signal peptide" evidence="1">
    <location>
        <begin position="1"/>
        <end position="27"/>
    </location>
</feature>
<keyword evidence="3" id="KW-1185">Reference proteome</keyword>
<dbReference type="Proteomes" id="UP001333110">
    <property type="component" value="Unassembled WGS sequence"/>
</dbReference>
<gene>
    <name evidence="2" type="ORF">QYF61_000897</name>
</gene>
<proteinExistence type="predicted"/>
<organism evidence="2 3">
    <name type="scientific">Mycteria americana</name>
    <name type="common">Wood stork</name>
    <dbReference type="NCBI Taxonomy" id="33587"/>
    <lineage>
        <taxon>Eukaryota</taxon>
        <taxon>Metazoa</taxon>
        <taxon>Chordata</taxon>
        <taxon>Craniata</taxon>
        <taxon>Vertebrata</taxon>
        <taxon>Euteleostomi</taxon>
        <taxon>Archelosauria</taxon>
        <taxon>Archosauria</taxon>
        <taxon>Dinosauria</taxon>
        <taxon>Saurischia</taxon>
        <taxon>Theropoda</taxon>
        <taxon>Coelurosauria</taxon>
        <taxon>Aves</taxon>
        <taxon>Neognathae</taxon>
        <taxon>Neoaves</taxon>
        <taxon>Aequornithes</taxon>
        <taxon>Ciconiiformes</taxon>
        <taxon>Ciconiidae</taxon>
        <taxon>Mycteria</taxon>
    </lineage>
</organism>
<evidence type="ECO:0000256" key="1">
    <source>
        <dbReference type="SAM" id="SignalP"/>
    </source>
</evidence>
<reference evidence="2 3" key="1">
    <citation type="journal article" date="2023" name="J. Hered.">
        <title>Chromosome-level genome of the wood stork (Mycteria americana) provides insight into avian chromosome evolution.</title>
        <authorList>
            <person name="Flamio R. Jr."/>
            <person name="Ramstad K.M."/>
        </authorList>
    </citation>
    <scope>NUCLEOTIDE SEQUENCE [LARGE SCALE GENOMIC DNA]</scope>
    <source>
        <strain evidence="2">JAX WOST 10</strain>
    </source>
</reference>
<accession>A0AAN7NMS6</accession>